<dbReference type="InterPro" id="IPR028565">
    <property type="entry name" value="MHD"/>
</dbReference>
<keyword evidence="2 6" id="KW-0813">Transport</keyword>
<dbReference type="Gene3D" id="3.30.450.60">
    <property type="match status" value="1"/>
</dbReference>
<proteinExistence type="inferred from homology"/>
<dbReference type="GO" id="GO:0006886">
    <property type="term" value="P:intracellular protein transport"/>
    <property type="evidence" value="ECO:0007669"/>
    <property type="project" value="UniProtKB-UniRule"/>
</dbReference>
<evidence type="ECO:0000313" key="8">
    <source>
        <dbReference type="Proteomes" id="UP000694844"/>
    </source>
</evidence>
<dbReference type="Proteomes" id="UP000694844">
    <property type="component" value="Chromosome 4"/>
</dbReference>
<evidence type="ECO:0000256" key="6">
    <source>
        <dbReference type="PIRNR" id="PIRNR005992"/>
    </source>
</evidence>
<keyword evidence="8" id="KW-1185">Reference proteome</keyword>
<dbReference type="InterPro" id="IPR050431">
    <property type="entry name" value="Adaptor_comp_med_subunit"/>
</dbReference>
<keyword evidence="4" id="KW-0472">Membrane</keyword>
<dbReference type="InterPro" id="IPR001392">
    <property type="entry name" value="Clathrin_mu"/>
</dbReference>
<comment type="subcellular location">
    <subcellularLocation>
        <location evidence="1">Membrane</location>
        <location evidence="1">Coated pit</location>
        <topology evidence="1">Peripheral membrane protein</topology>
        <orientation evidence="1">Cytoplasmic side</orientation>
    </subcellularLocation>
</comment>
<dbReference type="SUPFAM" id="SSF49447">
    <property type="entry name" value="Second domain of Mu2 adaptin subunit (ap50) of ap2 adaptor"/>
    <property type="match status" value="1"/>
</dbReference>
<comment type="similarity">
    <text evidence="6">Belongs to the adaptor complexes medium subunit family.</text>
</comment>
<dbReference type="GO" id="GO:0005905">
    <property type="term" value="C:clathrin-coated pit"/>
    <property type="evidence" value="ECO:0007669"/>
    <property type="project" value="UniProtKB-KW"/>
</dbReference>
<name>A0A8B8E0P7_CRAVI</name>
<evidence type="ECO:0000256" key="2">
    <source>
        <dbReference type="ARBA" id="ARBA00022448"/>
    </source>
</evidence>
<evidence type="ECO:0000259" key="7">
    <source>
        <dbReference type="PROSITE" id="PS51072"/>
    </source>
</evidence>
<dbReference type="FunFam" id="3.30.450.60:FF:000002">
    <property type="entry name" value="AP-2 complex subunit mu, putative"/>
    <property type="match status" value="1"/>
</dbReference>
<gene>
    <name evidence="9" type="primary">LOC111130268</name>
</gene>
<dbReference type="KEGG" id="cvn:111130268"/>
<keyword evidence="3 6" id="KW-0653">Protein transport</keyword>
<sequence length="441" mass="49699">MKVDEIFIVSERSAVVVHKCYTLSCNTSARDVFLKKMQQGEHHSLPYFMDGNTYFYYIKRDKLYVVATTKKETPPILVVEILTRLYQVLKDFCGLVSEDSLTENILLVMEVLNEFMDFGLVQLSTTEKIQPHIQSTPVLTRLSRQPTQDITSRVFGIEKKTQPTPAADTPVISSPVNKDKKKNEIYVDLVEKISSVINPDGSIGRLEVQGAIKVKNFLYGSPQVNVILNDNVIVQRNSKIKSYGNNVQLDTCIFHESAKVDNSDAPHVVTICPQIGEFTLMSYSVSGESSITSPFHFVSSVQPIEQSRDMMVTLRIKSRLPVPSVNLKLRFGVPRSVSNISQHLDSSDQKAEWKKSKSTIKWNLKSLAAHAESLAQFRLINQSDPLSREDVGPLRVKFEISGQALSGMKIKTVKILNQDQTTPQKWLRYITVSDSFLVKLV</sequence>
<dbReference type="AlphaFoldDB" id="A0A8B8E0P7"/>
<accession>A0A8B8E0P7</accession>
<dbReference type="GO" id="GO:0016192">
    <property type="term" value="P:vesicle-mediated transport"/>
    <property type="evidence" value="ECO:0007669"/>
    <property type="project" value="InterPro"/>
</dbReference>
<dbReference type="PROSITE" id="PS51072">
    <property type="entry name" value="MHD"/>
    <property type="match status" value="1"/>
</dbReference>
<organism evidence="8 9">
    <name type="scientific">Crassostrea virginica</name>
    <name type="common">Eastern oyster</name>
    <dbReference type="NCBI Taxonomy" id="6565"/>
    <lineage>
        <taxon>Eukaryota</taxon>
        <taxon>Metazoa</taxon>
        <taxon>Spiralia</taxon>
        <taxon>Lophotrochozoa</taxon>
        <taxon>Mollusca</taxon>
        <taxon>Bivalvia</taxon>
        <taxon>Autobranchia</taxon>
        <taxon>Pteriomorphia</taxon>
        <taxon>Ostreida</taxon>
        <taxon>Ostreoidea</taxon>
        <taxon>Ostreidae</taxon>
        <taxon>Crassostrea</taxon>
    </lineage>
</organism>
<dbReference type="SUPFAM" id="SSF64356">
    <property type="entry name" value="SNARE-like"/>
    <property type="match status" value="1"/>
</dbReference>
<dbReference type="GO" id="GO:0030131">
    <property type="term" value="C:clathrin adaptor complex"/>
    <property type="evidence" value="ECO:0007669"/>
    <property type="project" value="UniProtKB-UniRule"/>
</dbReference>
<evidence type="ECO:0000256" key="1">
    <source>
        <dbReference type="ARBA" id="ARBA00004277"/>
    </source>
</evidence>
<protein>
    <submittedName>
        <fullName evidence="9">AP-4 complex subunit mu-like</fullName>
    </submittedName>
</protein>
<dbReference type="Pfam" id="PF00928">
    <property type="entry name" value="Adap_comp_sub"/>
    <property type="match status" value="1"/>
</dbReference>
<keyword evidence="5" id="KW-0168">Coated pit</keyword>
<dbReference type="PRINTS" id="PR00314">
    <property type="entry name" value="CLATHRINADPT"/>
</dbReference>
<evidence type="ECO:0000313" key="9">
    <source>
        <dbReference type="RefSeq" id="XP_022332806.1"/>
    </source>
</evidence>
<evidence type="ECO:0000256" key="5">
    <source>
        <dbReference type="ARBA" id="ARBA00023176"/>
    </source>
</evidence>
<evidence type="ECO:0000256" key="4">
    <source>
        <dbReference type="ARBA" id="ARBA00023136"/>
    </source>
</evidence>
<evidence type="ECO:0000256" key="3">
    <source>
        <dbReference type="ARBA" id="ARBA00022927"/>
    </source>
</evidence>
<reference evidence="9" key="1">
    <citation type="submission" date="2025-08" db="UniProtKB">
        <authorList>
            <consortium name="RefSeq"/>
        </authorList>
    </citation>
    <scope>IDENTIFICATION</scope>
    <source>
        <tissue evidence="9">Whole sample</tissue>
    </source>
</reference>
<dbReference type="PANTHER" id="PTHR10529">
    <property type="entry name" value="AP COMPLEX SUBUNIT MU"/>
    <property type="match status" value="1"/>
</dbReference>
<dbReference type="InterPro" id="IPR036168">
    <property type="entry name" value="AP2_Mu_C_sf"/>
</dbReference>
<dbReference type="InterPro" id="IPR011012">
    <property type="entry name" value="Longin-like_dom_sf"/>
</dbReference>
<dbReference type="OrthoDB" id="10259133at2759"/>
<dbReference type="GeneID" id="111130268"/>
<dbReference type="PIRSF" id="PIRSF005992">
    <property type="entry name" value="Clathrin_mu"/>
    <property type="match status" value="1"/>
</dbReference>
<dbReference type="Gene3D" id="2.60.40.1170">
    <property type="entry name" value="Mu homology domain, subdomain B"/>
    <property type="match status" value="2"/>
</dbReference>
<feature type="domain" description="MHD" evidence="7">
    <location>
        <begin position="182"/>
        <end position="439"/>
    </location>
</feature>
<dbReference type="RefSeq" id="XP_022332806.1">
    <property type="nucleotide sequence ID" value="XM_022477098.1"/>
</dbReference>